<evidence type="ECO:0000313" key="1">
    <source>
        <dbReference type="EMBL" id="KAI3815367.1"/>
    </source>
</evidence>
<proteinExistence type="predicted"/>
<dbReference type="Proteomes" id="UP001056120">
    <property type="component" value="Linkage Group LG05"/>
</dbReference>
<dbReference type="EMBL" id="CM042022">
    <property type="protein sequence ID" value="KAI3815367.1"/>
    <property type="molecule type" value="Genomic_DNA"/>
</dbReference>
<gene>
    <name evidence="1" type="ORF">L1987_15033</name>
</gene>
<accession>A0ACB9J7Z5</accession>
<comment type="caution">
    <text evidence="1">The sequence shown here is derived from an EMBL/GenBank/DDBJ whole genome shotgun (WGS) entry which is preliminary data.</text>
</comment>
<reference evidence="1 2" key="2">
    <citation type="journal article" date="2022" name="Mol. Ecol. Resour.">
        <title>The genomes of chicory, endive, great burdock and yacon provide insights into Asteraceae paleo-polyploidization history and plant inulin production.</title>
        <authorList>
            <person name="Fan W."/>
            <person name="Wang S."/>
            <person name="Wang H."/>
            <person name="Wang A."/>
            <person name="Jiang F."/>
            <person name="Liu H."/>
            <person name="Zhao H."/>
            <person name="Xu D."/>
            <person name="Zhang Y."/>
        </authorList>
    </citation>
    <scope>NUCLEOTIDE SEQUENCE [LARGE SCALE GENOMIC DNA]</scope>
    <source>
        <strain evidence="2">cv. Yunnan</strain>
        <tissue evidence="1">Leaves</tissue>
    </source>
</reference>
<keyword evidence="2" id="KW-1185">Reference proteome</keyword>
<name>A0ACB9J7Z5_9ASTR</name>
<evidence type="ECO:0000313" key="2">
    <source>
        <dbReference type="Proteomes" id="UP001056120"/>
    </source>
</evidence>
<reference evidence="2" key="1">
    <citation type="journal article" date="2022" name="Mol. Ecol. Resour.">
        <title>The genomes of chicory, endive, great burdock and yacon provide insights into Asteraceae palaeo-polyploidization history and plant inulin production.</title>
        <authorList>
            <person name="Fan W."/>
            <person name="Wang S."/>
            <person name="Wang H."/>
            <person name="Wang A."/>
            <person name="Jiang F."/>
            <person name="Liu H."/>
            <person name="Zhao H."/>
            <person name="Xu D."/>
            <person name="Zhang Y."/>
        </authorList>
    </citation>
    <scope>NUCLEOTIDE SEQUENCE [LARGE SCALE GENOMIC DNA]</scope>
    <source>
        <strain evidence="2">cv. Yunnan</strain>
    </source>
</reference>
<sequence length="466" mass="52118">METQGRCKGCMNYLTVPPGQRCPICHTVNNLQYANGLSSYNYYNTPYGQPSAYAGYHAPQVYSSGYYNLQQQPTVYSGSYYSPQPSSAPIVYGSGYCSLQQQPTEYSGSYYNPQPSSAPIVYGSGYYNQYYQQVHQQKRAVLCGVTYKGHRKTLPGSINNVRFMHHLLLKRGFPHASIHVLTEDESDPTRIPTRYNMLVALKWLTDGSQSGDSLVFYYAGHGSQMPDLNGDEKDGRDEALCPVDYSVSGRILDDEVNAILVAPLPHGVKLHSIMDTCCSGTILDLSFLCRVDWRGYYNWEDQHPSHAYQYGGTSGGKAICISACDDHQKSADTTAFTGNAVGALTYSFIQAVESTSNLTYGHLLDSMRKRVREAQQQQGLNAPFASSVSQEPQLSSSTRFEIYSESRRYFHHSTTQIAVCVPFMQELVHLLVFTCTYRQESRACAKWCTNDRSKDEGWANPRTGNE</sequence>
<organism evidence="1 2">
    <name type="scientific">Smallanthus sonchifolius</name>
    <dbReference type="NCBI Taxonomy" id="185202"/>
    <lineage>
        <taxon>Eukaryota</taxon>
        <taxon>Viridiplantae</taxon>
        <taxon>Streptophyta</taxon>
        <taxon>Embryophyta</taxon>
        <taxon>Tracheophyta</taxon>
        <taxon>Spermatophyta</taxon>
        <taxon>Magnoliopsida</taxon>
        <taxon>eudicotyledons</taxon>
        <taxon>Gunneridae</taxon>
        <taxon>Pentapetalae</taxon>
        <taxon>asterids</taxon>
        <taxon>campanulids</taxon>
        <taxon>Asterales</taxon>
        <taxon>Asteraceae</taxon>
        <taxon>Asteroideae</taxon>
        <taxon>Heliantheae alliance</taxon>
        <taxon>Millerieae</taxon>
        <taxon>Smallanthus</taxon>
    </lineage>
</organism>
<protein>
    <submittedName>
        <fullName evidence="1">Uncharacterized protein</fullName>
    </submittedName>
</protein>